<proteinExistence type="predicted"/>
<evidence type="ECO:0008006" key="3">
    <source>
        <dbReference type="Google" id="ProtNLM"/>
    </source>
</evidence>
<reference evidence="1 2" key="1">
    <citation type="submission" date="2018-08" db="EMBL/GenBank/DDBJ databases">
        <title>A genome reference for cultivated species of the human gut microbiota.</title>
        <authorList>
            <person name="Zou Y."/>
            <person name="Xue W."/>
            <person name="Luo G."/>
        </authorList>
    </citation>
    <scope>NUCLEOTIDE SEQUENCE [LARGE SCALE GENOMIC DNA]</scope>
    <source>
        <strain evidence="1 2">OM06-4</strain>
    </source>
</reference>
<dbReference type="RefSeq" id="WP_117582166.1">
    <property type="nucleotide sequence ID" value="NZ_JAQEEX010000041.1"/>
</dbReference>
<dbReference type="EMBL" id="QUSL01000027">
    <property type="protein sequence ID" value="RGD81468.1"/>
    <property type="molecule type" value="Genomic_DNA"/>
</dbReference>
<accession>A0A3E3EBH5</accession>
<protein>
    <recommendedName>
        <fullName evidence="3">N-acetyltransferase</fullName>
    </recommendedName>
</protein>
<name>A0A3E3EBH5_9FIRM</name>
<organism evidence="1 2">
    <name type="scientific">Thomasclavelia ramosa</name>
    <dbReference type="NCBI Taxonomy" id="1547"/>
    <lineage>
        <taxon>Bacteria</taxon>
        <taxon>Bacillati</taxon>
        <taxon>Bacillota</taxon>
        <taxon>Erysipelotrichia</taxon>
        <taxon>Erysipelotrichales</taxon>
        <taxon>Coprobacillaceae</taxon>
        <taxon>Thomasclavelia</taxon>
    </lineage>
</organism>
<dbReference type="Gene3D" id="3.40.630.30">
    <property type="match status" value="1"/>
</dbReference>
<gene>
    <name evidence="1" type="ORF">DXB93_14195</name>
</gene>
<evidence type="ECO:0000313" key="1">
    <source>
        <dbReference type="EMBL" id="RGD81468.1"/>
    </source>
</evidence>
<sequence length="189" mass="22476">MIYVNNNICIENNQFSLKMVKFEDAKDLLKVYSDSKALQLFNSDNCHGDDFHYETVQRMTEAISFWLENSKKKHFIRLCIIDKKINVAIGTIELFQRRSEDYYNGKAIMRLDLRNDYEKSEYIKIILQLIIPHIYIICHSDFVAIKIPVFAKERLKAIEDLDFKSEEEYLIGTDGTQYSHYYTKKLNYI</sequence>
<dbReference type="Proteomes" id="UP000261032">
    <property type="component" value="Unassembled WGS sequence"/>
</dbReference>
<comment type="caution">
    <text evidence="1">The sequence shown here is derived from an EMBL/GenBank/DDBJ whole genome shotgun (WGS) entry which is preliminary data.</text>
</comment>
<dbReference type="AlphaFoldDB" id="A0A3E3EBH5"/>
<evidence type="ECO:0000313" key="2">
    <source>
        <dbReference type="Proteomes" id="UP000261032"/>
    </source>
</evidence>